<comment type="caution">
    <text evidence="1">The sequence shown here is derived from an EMBL/GenBank/DDBJ whole genome shotgun (WGS) entry which is preliminary data.</text>
</comment>
<keyword evidence="2" id="KW-1185">Reference proteome</keyword>
<dbReference type="AlphaFoldDB" id="A0A840QI78"/>
<evidence type="ECO:0000313" key="1">
    <source>
        <dbReference type="EMBL" id="MBB5159937.1"/>
    </source>
</evidence>
<gene>
    <name evidence="1" type="ORF">BJ970_007537</name>
</gene>
<dbReference type="Proteomes" id="UP000584374">
    <property type="component" value="Unassembled WGS sequence"/>
</dbReference>
<reference evidence="1 2" key="1">
    <citation type="submission" date="2020-08" db="EMBL/GenBank/DDBJ databases">
        <title>Sequencing the genomes of 1000 actinobacteria strains.</title>
        <authorList>
            <person name="Klenk H.-P."/>
        </authorList>
    </citation>
    <scope>NUCLEOTIDE SEQUENCE [LARGE SCALE GENOMIC DNA]</scope>
    <source>
        <strain evidence="1 2">DSM 45584</strain>
    </source>
</reference>
<proteinExistence type="predicted"/>
<sequence>MLRQRGRGVVRRYKSRIGTTLWAFRTDARRDVVSYLGSYHHDRLHCTLVHRTPHETREVAPDFPAGLRPGAAQRWARGSSGPSVRPLSSLDFRYVEGGAVGLGAVGRARQIVDCMHPVIPSTRRNAATVASQARGRIDMRSNSVEPSVTVCIVSDRAARAFFDEAGEAGDAYVSFRL</sequence>
<accession>A0A840QI78</accession>
<evidence type="ECO:0000313" key="2">
    <source>
        <dbReference type="Proteomes" id="UP000584374"/>
    </source>
</evidence>
<organism evidence="1 2">
    <name type="scientific">Saccharopolyspora phatthalungensis</name>
    <dbReference type="NCBI Taxonomy" id="664693"/>
    <lineage>
        <taxon>Bacteria</taxon>
        <taxon>Bacillati</taxon>
        <taxon>Actinomycetota</taxon>
        <taxon>Actinomycetes</taxon>
        <taxon>Pseudonocardiales</taxon>
        <taxon>Pseudonocardiaceae</taxon>
        <taxon>Saccharopolyspora</taxon>
    </lineage>
</organism>
<protein>
    <submittedName>
        <fullName evidence="1">Uncharacterized protein</fullName>
    </submittedName>
</protein>
<dbReference type="EMBL" id="JACHIW010000003">
    <property type="protein sequence ID" value="MBB5159937.1"/>
    <property type="molecule type" value="Genomic_DNA"/>
</dbReference>
<name>A0A840QI78_9PSEU</name>